<evidence type="ECO:0000313" key="2">
    <source>
        <dbReference type="EMBL" id="CAG9115468.1"/>
    </source>
</evidence>
<sequence length="134" mass="15634">MENLPTYIRDAYRLPSKDTAQTATVVVEFSNALTKETFLKTVKSFNKTNKNAQLNASHLGYSGTNPIFISEHLSPKNKRLHFLAREFAKRENFRFCWISNGRVFLRKDEGYKYILVKNETSLYPEHINDEDEPK</sequence>
<name>A0A8S4EJ80_PLUXY</name>
<dbReference type="AlphaFoldDB" id="A0A8S4EJ80"/>
<comment type="caution">
    <text evidence="2">The sequence shown here is derived from an EMBL/GenBank/DDBJ whole genome shotgun (WGS) entry which is preliminary data.</text>
</comment>
<organism evidence="2 3">
    <name type="scientific">Plutella xylostella</name>
    <name type="common">Diamondback moth</name>
    <name type="synonym">Plutella maculipennis</name>
    <dbReference type="NCBI Taxonomy" id="51655"/>
    <lineage>
        <taxon>Eukaryota</taxon>
        <taxon>Metazoa</taxon>
        <taxon>Ecdysozoa</taxon>
        <taxon>Arthropoda</taxon>
        <taxon>Hexapoda</taxon>
        <taxon>Insecta</taxon>
        <taxon>Pterygota</taxon>
        <taxon>Neoptera</taxon>
        <taxon>Endopterygota</taxon>
        <taxon>Lepidoptera</taxon>
        <taxon>Glossata</taxon>
        <taxon>Ditrysia</taxon>
        <taxon>Yponomeutoidea</taxon>
        <taxon>Plutellidae</taxon>
        <taxon>Plutella</taxon>
    </lineage>
</organism>
<protein>
    <submittedName>
        <fullName evidence="2">(diamondback moth) hypothetical protein</fullName>
    </submittedName>
</protein>
<dbReference type="Pfam" id="PF25298">
    <property type="entry name" value="Baculo_FP_2nd"/>
    <property type="match status" value="1"/>
</dbReference>
<keyword evidence="3" id="KW-1185">Reference proteome</keyword>
<proteinExistence type="predicted"/>
<evidence type="ECO:0000259" key="1">
    <source>
        <dbReference type="Pfam" id="PF25298"/>
    </source>
</evidence>
<accession>A0A8S4EJ80</accession>
<dbReference type="EMBL" id="CAJHNJ030000017">
    <property type="protein sequence ID" value="CAG9115468.1"/>
    <property type="molecule type" value="Genomic_DNA"/>
</dbReference>
<gene>
    <name evidence="2" type="ORF">PLXY2_LOCUS5715</name>
</gene>
<dbReference type="Proteomes" id="UP000653454">
    <property type="component" value="Unassembled WGS sequence"/>
</dbReference>
<reference evidence="2" key="1">
    <citation type="submission" date="2020-11" db="EMBL/GenBank/DDBJ databases">
        <authorList>
            <person name="Whiteford S."/>
        </authorList>
    </citation>
    <scope>NUCLEOTIDE SEQUENCE</scope>
</reference>
<evidence type="ECO:0000313" key="3">
    <source>
        <dbReference type="Proteomes" id="UP000653454"/>
    </source>
</evidence>
<feature type="domain" description="FP protein C-terminal" evidence="1">
    <location>
        <begin position="74"/>
        <end position="122"/>
    </location>
</feature>
<dbReference type="InterPro" id="IPR057251">
    <property type="entry name" value="FP_C"/>
</dbReference>